<reference evidence="4 5" key="1">
    <citation type="submission" date="2017-07" db="EMBL/GenBank/DDBJ databases">
        <title>Leptospira spp. isolated from tropical soils.</title>
        <authorList>
            <person name="Thibeaux R."/>
            <person name="Iraola G."/>
            <person name="Ferres I."/>
            <person name="Bierque E."/>
            <person name="Girault D."/>
            <person name="Soupe-Gilbert M.-E."/>
            <person name="Picardeau M."/>
            <person name="Goarant C."/>
        </authorList>
    </citation>
    <scope>NUCLEOTIDE SEQUENCE [LARGE SCALE GENOMIC DNA]</scope>
    <source>
        <strain evidence="4 5">JW2-C-B1</strain>
    </source>
</reference>
<reference evidence="3 6" key="2">
    <citation type="submission" date="2018-11" db="EMBL/GenBank/DDBJ databases">
        <title>Complete genome sequence of Leptospira kmetyi isolate LS 001/16 from soil sample associated with a leptospirosis patient in Kelantan.</title>
        <authorList>
            <person name="Muhammad Yusoff F."/>
            <person name="Muhammad Yusoff S."/>
            <person name="Ahmad M.N."/>
            <person name="Yusof N.Y."/>
            <person name="Aziah I."/>
        </authorList>
    </citation>
    <scope>NUCLEOTIDE SEQUENCE [LARGE SCALE GENOMIC DNA]</scope>
    <source>
        <strain evidence="3 6">LS 001/16</strain>
    </source>
</reference>
<dbReference type="Proteomes" id="UP000231919">
    <property type="component" value="Unassembled WGS sequence"/>
</dbReference>
<dbReference type="EMBL" id="CP033615">
    <property type="protein sequence ID" value="AYV58068.1"/>
    <property type="molecule type" value="Genomic_DNA"/>
</dbReference>
<proteinExistence type="predicted"/>
<sequence>MQINEGNIDRILRVAAGIGLIGFGSMTQGLLGTGMIVFGFVPLGTGLLGWCPLYSVFGINTCSMKK</sequence>
<evidence type="ECO:0000313" key="4">
    <source>
        <dbReference type="EMBL" id="PJZ28886.1"/>
    </source>
</evidence>
<evidence type="ECO:0000256" key="1">
    <source>
        <dbReference type="SAM" id="Phobius"/>
    </source>
</evidence>
<evidence type="ECO:0000313" key="3">
    <source>
        <dbReference type="EMBL" id="AYV58068.1"/>
    </source>
</evidence>
<dbReference type="OrthoDB" id="5405951at2"/>
<evidence type="ECO:0000259" key="2">
    <source>
        <dbReference type="Pfam" id="PF11127"/>
    </source>
</evidence>
<dbReference type="Pfam" id="PF11127">
    <property type="entry name" value="YgaP-like_TM"/>
    <property type="match status" value="1"/>
</dbReference>
<accession>A0A2M9XKY9</accession>
<feature type="domain" description="Inner membrane protein YgaP-like transmembrane" evidence="2">
    <location>
        <begin position="1"/>
        <end position="65"/>
    </location>
</feature>
<feature type="transmembrane region" description="Helical" evidence="1">
    <location>
        <begin position="12"/>
        <end position="31"/>
    </location>
</feature>
<dbReference type="InterPro" id="IPR021309">
    <property type="entry name" value="YgaP-like_TM"/>
</dbReference>
<dbReference type="Proteomes" id="UP000276407">
    <property type="component" value="Chromosome 2"/>
</dbReference>
<gene>
    <name evidence="4" type="ORF">CH378_15665</name>
    <name evidence="3" type="ORF">EFP84_19870</name>
</gene>
<feature type="transmembrane region" description="Helical" evidence="1">
    <location>
        <begin position="37"/>
        <end position="57"/>
    </location>
</feature>
<evidence type="ECO:0000313" key="5">
    <source>
        <dbReference type="Proteomes" id="UP000231919"/>
    </source>
</evidence>
<evidence type="ECO:0000313" key="6">
    <source>
        <dbReference type="Proteomes" id="UP000276407"/>
    </source>
</evidence>
<dbReference type="RefSeq" id="WP_020985474.1">
    <property type="nucleotide sequence ID" value="NZ_CP033615.1"/>
</dbReference>
<keyword evidence="1" id="KW-0812">Transmembrane</keyword>
<name>A0A2M9XKY9_9LEPT</name>
<dbReference type="KEGG" id="lkm:EFP84_19870"/>
<keyword evidence="5" id="KW-1185">Reference proteome</keyword>
<dbReference type="EMBL" id="NPDP01000031">
    <property type="protein sequence ID" value="PJZ28886.1"/>
    <property type="molecule type" value="Genomic_DNA"/>
</dbReference>
<protein>
    <submittedName>
        <fullName evidence="3">DUF2892 domain-containing protein</fullName>
    </submittedName>
</protein>
<organism evidence="3 6">
    <name type="scientific">Leptospira kmetyi</name>
    <dbReference type="NCBI Taxonomy" id="408139"/>
    <lineage>
        <taxon>Bacteria</taxon>
        <taxon>Pseudomonadati</taxon>
        <taxon>Spirochaetota</taxon>
        <taxon>Spirochaetia</taxon>
        <taxon>Leptospirales</taxon>
        <taxon>Leptospiraceae</taxon>
        <taxon>Leptospira</taxon>
    </lineage>
</organism>
<dbReference type="AlphaFoldDB" id="A0A2M9XKY9"/>
<keyword evidence="1" id="KW-1133">Transmembrane helix</keyword>
<keyword evidence="1" id="KW-0472">Membrane</keyword>